<dbReference type="EMBL" id="GG666549">
    <property type="protein sequence ID" value="EEN56735.1"/>
    <property type="molecule type" value="Genomic_DNA"/>
</dbReference>
<dbReference type="PROSITE" id="PS51465">
    <property type="entry name" value="KAZAL_2"/>
    <property type="match status" value="2"/>
</dbReference>
<evidence type="ECO:0000256" key="3">
    <source>
        <dbReference type="ARBA" id="ARBA00023157"/>
    </source>
</evidence>
<keyword evidence="1" id="KW-0646">Protease inhibitor</keyword>
<reference evidence="6" key="1">
    <citation type="journal article" date="2008" name="Nature">
        <title>The amphioxus genome and the evolution of the chordate karyotype.</title>
        <authorList>
            <consortium name="US DOE Joint Genome Institute (JGI-PGF)"/>
            <person name="Putnam N.H."/>
            <person name="Butts T."/>
            <person name="Ferrier D.E.K."/>
            <person name="Furlong R.F."/>
            <person name="Hellsten U."/>
            <person name="Kawashima T."/>
            <person name="Robinson-Rechavi M."/>
            <person name="Shoguchi E."/>
            <person name="Terry A."/>
            <person name="Yu J.-K."/>
            <person name="Benito-Gutierrez E.L."/>
            <person name="Dubchak I."/>
            <person name="Garcia-Fernandez J."/>
            <person name="Gibson-Brown J.J."/>
            <person name="Grigoriev I.V."/>
            <person name="Horton A.C."/>
            <person name="de Jong P.J."/>
            <person name="Jurka J."/>
            <person name="Kapitonov V.V."/>
            <person name="Kohara Y."/>
            <person name="Kuroki Y."/>
            <person name="Lindquist E."/>
            <person name="Lucas S."/>
            <person name="Osoegawa K."/>
            <person name="Pennacchio L.A."/>
            <person name="Salamov A.A."/>
            <person name="Satou Y."/>
            <person name="Sauka-Spengler T."/>
            <person name="Schmutz J."/>
            <person name="Shin-I T."/>
            <person name="Toyoda A."/>
            <person name="Bronner-Fraser M."/>
            <person name="Fujiyama A."/>
            <person name="Holland L.Z."/>
            <person name="Holland P.W.H."/>
            <person name="Satoh N."/>
            <person name="Rokhsar D.S."/>
        </authorList>
    </citation>
    <scope>NUCLEOTIDE SEQUENCE [LARGE SCALE GENOMIC DNA]</scope>
    <source>
        <strain evidence="6">S238N-H82</strain>
        <tissue evidence="6">Testes</tissue>
    </source>
</reference>
<feature type="domain" description="Kazal-like" evidence="5">
    <location>
        <begin position="22"/>
        <end position="83"/>
    </location>
</feature>
<sequence>MAFLQYLIVAVLVAGSQAKSLVDRQTVCQTVCPFVFRPVCGSDGHTYSNECDLNVQACQLAAQFSNEANYQPLTLSYQGMCGNAHLRSCYAQAVCDSTWDPVCGSDGVTYTNRCFLECMQSNALYVAHYQVRTAFPPVGKYINDAFKLHSPSGMSGVPSLGEVADVIRRISSHRMFRPLSVTSSFCRVQQ</sequence>
<dbReference type="AlphaFoldDB" id="C3YSN4"/>
<dbReference type="PROSITE" id="PS00282">
    <property type="entry name" value="KAZAL_1"/>
    <property type="match status" value="1"/>
</dbReference>
<feature type="domain" description="Kazal-like" evidence="5">
    <location>
        <begin position="84"/>
        <end position="134"/>
    </location>
</feature>
<dbReference type="SMART" id="SM00280">
    <property type="entry name" value="KAZAL"/>
    <property type="match status" value="2"/>
</dbReference>
<dbReference type="SUPFAM" id="SSF100895">
    <property type="entry name" value="Kazal-type serine protease inhibitors"/>
    <property type="match status" value="2"/>
</dbReference>
<gene>
    <name evidence="6" type="ORF">BRAFLDRAFT_83465</name>
</gene>
<proteinExistence type="predicted"/>
<dbReference type="FunFam" id="3.30.60.30:FF:000118">
    <property type="entry name" value="Uncharacterized protein"/>
    <property type="match status" value="1"/>
</dbReference>
<dbReference type="Gene3D" id="3.30.60.30">
    <property type="match status" value="2"/>
</dbReference>
<dbReference type="InterPro" id="IPR050653">
    <property type="entry name" value="Prot_Inhib_GrowthFact_Antg"/>
</dbReference>
<name>C3YSN4_BRAFL</name>
<evidence type="ECO:0000256" key="4">
    <source>
        <dbReference type="SAM" id="SignalP"/>
    </source>
</evidence>
<evidence type="ECO:0000259" key="5">
    <source>
        <dbReference type="PROSITE" id="PS51465"/>
    </source>
</evidence>
<dbReference type="InterPro" id="IPR036058">
    <property type="entry name" value="Kazal_dom_sf"/>
</dbReference>
<dbReference type="STRING" id="7739.C3YSN4"/>
<feature type="chain" id="PRO_5002936028" description="Kazal-like domain-containing protein" evidence="4">
    <location>
        <begin position="19"/>
        <end position="190"/>
    </location>
</feature>
<keyword evidence="4" id="KW-0732">Signal</keyword>
<feature type="signal peptide" evidence="4">
    <location>
        <begin position="1"/>
        <end position="18"/>
    </location>
</feature>
<dbReference type="InterPro" id="IPR002350">
    <property type="entry name" value="Kazal_dom"/>
</dbReference>
<dbReference type="PANTHER" id="PTHR10913">
    <property type="entry name" value="FOLLISTATIN-RELATED"/>
    <property type="match status" value="1"/>
</dbReference>
<dbReference type="CDD" id="cd00104">
    <property type="entry name" value="KAZAL_FS"/>
    <property type="match status" value="2"/>
</dbReference>
<accession>C3YSN4</accession>
<keyword evidence="3" id="KW-1015">Disulfide bond</keyword>
<dbReference type="InParanoid" id="C3YSN4"/>
<dbReference type="Pfam" id="PF07648">
    <property type="entry name" value="Kazal_2"/>
    <property type="match status" value="1"/>
</dbReference>
<evidence type="ECO:0000256" key="1">
    <source>
        <dbReference type="ARBA" id="ARBA00022690"/>
    </source>
</evidence>
<keyword evidence="2" id="KW-0722">Serine protease inhibitor</keyword>
<organism>
    <name type="scientific">Branchiostoma floridae</name>
    <name type="common">Florida lancelet</name>
    <name type="synonym">Amphioxus</name>
    <dbReference type="NCBI Taxonomy" id="7739"/>
    <lineage>
        <taxon>Eukaryota</taxon>
        <taxon>Metazoa</taxon>
        <taxon>Chordata</taxon>
        <taxon>Cephalochordata</taxon>
        <taxon>Leptocardii</taxon>
        <taxon>Amphioxiformes</taxon>
        <taxon>Branchiostomatidae</taxon>
        <taxon>Branchiostoma</taxon>
    </lineage>
</organism>
<evidence type="ECO:0000256" key="2">
    <source>
        <dbReference type="ARBA" id="ARBA00022900"/>
    </source>
</evidence>
<protein>
    <recommendedName>
        <fullName evidence="5">Kazal-like domain-containing protein</fullName>
    </recommendedName>
</protein>
<dbReference type="PANTHER" id="PTHR10913:SF45">
    <property type="entry name" value="FOLLISTATIN, ISOFORM A-RELATED"/>
    <property type="match status" value="1"/>
</dbReference>
<evidence type="ECO:0000313" key="6">
    <source>
        <dbReference type="EMBL" id="EEN56735.1"/>
    </source>
</evidence>
<dbReference type="Pfam" id="PF00050">
    <property type="entry name" value="Kazal_1"/>
    <property type="match status" value="1"/>
</dbReference>